<proteinExistence type="predicted"/>
<dbReference type="AlphaFoldDB" id="A0A2B8BLU7"/>
<organism evidence="3 4">
    <name type="scientific">Azospirillum palustre</name>
    <dbReference type="NCBI Taxonomy" id="2044885"/>
    <lineage>
        <taxon>Bacteria</taxon>
        <taxon>Pseudomonadati</taxon>
        <taxon>Pseudomonadota</taxon>
        <taxon>Alphaproteobacteria</taxon>
        <taxon>Rhodospirillales</taxon>
        <taxon>Azospirillaceae</taxon>
        <taxon>Azospirillum</taxon>
    </lineage>
</organism>
<feature type="chain" id="PRO_5012722033" description="Entry exclusion protein TrbK" evidence="2">
    <location>
        <begin position="21"/>
        <end position="68"/>
    </location>
</feature>
<evidence type="ECO:0008006" key="5">
    <source>
        <dbReference type="Google" id="ProtNLM"/>
    </source>
</evidence>
<accession>A0A2B8BLU7</accession>
<evidence type="ECO:0000256" key="2">
    <source>
        <dbReference type="SAM" id="SignalP"/>
    </source>
</evidence>
<keyword evidence="2" id="KW-0732">Signal</keyword>
<gene>
    <name evidence="3" type="ORF">CRT60_09700</name>
</gene>
<evidence type="ECO:0000256" key="1">
    <source>
        <dbReference type="SAM" id="MobiDB-lite"/>
    </source>
</evidence>
<dbReference type="EMBL" id="PDKW01000039">
    <property type="protein sequence ID" value="PGH58197.1"/>
    <property type="molecule type" value="Genomic_DNA"/>
</dbReference>
<feature type="region of interest" description="Disordered" evidence="1">
    <location>
        <begin position="45"/>
        <end position="68"/>
    </location>
</feature>
<dbReference type="RefSeq" id="WP_098736179.1">
    <property type="nucleotide sequence ID" value="NZ_PDKW01000039.1"/>
</dbReference>
<comment type="caution">
    <text evidence="3">The sequence shown here is derived from an EMBL/GenBank/DDBJ whole genome shotgun (WGS) entry which is preliminary data.</text>
</comment>
<feature type="signal peptide" evidence="2">
    <location>
        <begin position="1"/>
        <end position="20"/>
    </location>
</feature>
<protein>
    <recommendedName>
        <fullName evidence="5">Entry exclusion protein TrbK</fullName>
    </recommendedName>
</protein>
<dbReference type="Proteomes" id="UP000225379">
    <property type="component" value="Unassembled WGS sequence"/>
</dbReference>
<keyword evidence="4" id="KW-1185">Reference proteome</keyword>
<evidence type="ECO:0000313" key="4">
    <source>
        <dbReference type="Proteomes" id="UP000225379"/>
    </source>
</evidence>
<name>A0A2B8BLU7_9PROT</name>
<sequence length="68" mass="7085">MKVFLAALCAIVVLAGGAWAVLPTLFARSADETFASVGARVGEESSVAHRNFSGRPQPDTQQGGNPQK</sequence>
<dbReference type="OrthoDB" id="7307514at2"/>
<reference evidence="4" key="1">
    <citation type="submission" date="2017-10" db="EMBL/GenBank/DDBJ databases">
        <authorList>
            <person name="Kravchenko I.K."/>
            <person name="Grouzdev D.S."/>
        </authorList>
    </citation>
    <scope>NUCLEOTIDE SEQUENCE [LARGE SCALE GENOMIC DNA]</scope>
    <source>
        <strain evidence="4">B2</strain>
    </source>
</reference>
<feature type="compositionally biased region" description="Polar residues" evidence="1">
    <location>
        <begin position="58"/>
        <end position="68"/>
    </location>
</feature>
<evidence type="ECO:0000313" key="3">
    <source>
        <dbReference type="EMBL" id="PGH58197.1"/>
    </source>
</evidence>